<evidence type="ECO:0000256" key="1">
    <source>
        <dbReference type="SAM" id="MobiDB-lite"/>
    </source>
</evidence>
<keyword evidence="3" id="KW-1185">Reference proteome</keyword>
<name>A0ABR1AJI4_POLSC</name>
<accession>A0ABR1AJI4</accession>
<gene>
    <name evidence="2" type="ORF">RUM44_001270</name>
</gene>
<proteinExistence type="predicted"/>
<dbReference type="Proteomes" id="UP001359485">
    <property type="component" value="Unassembled WGS sequence"/>
</dbReference>
<sequence length="114" mass="12887">MVYESDFYTTRRPYSRPTVTSYSVTLRAQNSSPERGGPTDSLSDAVNPPKTFVMRREVPWHLVPTVPRPSQVPPCYTAYGCSGYPVSREGAVSVATTGTRPERRHRRILYTTLY</sequence>
<dbReference type="EMBL" id="JAWJWF010000047">
    <property type="protein sequence ID" value="KAK6621463.1"/>
    <property type="molecule type" value="Genomic_DNA"/>
</dbReference>
<feature type="region of interest" description="Disordered" evidence="1">
    <location>
        <begin position="20"/>
        <end position="48"/>
    </location>
</feature>
<evidence type="ECO:0000313" key="3">
    <source>
        <dbReference type="Proteomes" id="UP001359485"/>
    </source>
</evidence>
<reference evidence="2 3" key="1">
    <citation type="submission" date="2023-09" db="EMBL/GenBank/DDBJ databases">
        <title>Genomes of two closely related lineages of the louse Polyplax serrata with different host specificities.</title>
        <authorList>
            <person name="Martinu J."/>
            <person name="Tarabai H."/>
            <person name="Stefka J."/>
            <person name="Hypsa V."/>
        </authorList>
    </citation>
    <scope>NUCLEOTIDE SEQUENCE [LARGE SCALE GENOMIC DNA]</scope>
    <source>
        <strain evidence="2">98ZLc_SE</strain>
    </source>
</reference>
<organism evidence="2 3">
    <name type="scientific">Polyplax serrata</name>
    <name type="common">Common mouse louse</name>
    <dbReference type="NCBI Taxonomy" id="468196"/>
    <lineage>
        <taxon>Eukaryota</taxon>
        <taxon>Metazoa</taxon>
        <taxon>Ecdysozoa</taxon>
        <taxon>Arthropoda</taxon>
        <taxon>Hexapoda</taxon>
        <taxon>Insecta</taxon>
        <taxon>Pterygota</taxon>
        <taxon>Neoptera</taxon>
        <taxon>Paraneoptera</taxon>
        <taxon>Psocodea</taxon>
        <taxon>Troctomorpha</taxon>
        <taxon>Phthiraptera</taxon>
        <taxon>Anoplura</taxon>
        <taxon>Polyplacidae</taxon>
        <taxon>Polyplax</taxon>
    </lineage>
</organism>
<evidence type="ECO:0000313" key="2">
    <source>
        <dbReference type="EMBL" id="KAK6621463.1"/>
    </source>
</evidence>
<protein>
    <submittedName>
        <fullName evidence="2">Uncharacterized protein</fullName>
    </submittedName>
</protein>
<comment type="caution">
    <text evidence="2">The sequence shown here is derived from an EMBL/GenBank/DDBJ whole genome shotgun (WGS) entry which is preliminary data.</text>
</comment>
<feature type="compositionally biased region" description="Polar residues" evidence="1">
    <location>
        <begin position="20"/>
        <end position="33"/>
    </location>
</feature>